<evidence type="ECO:0000256" key="1">
    <source>
        <dbReference type="ARBA" id="ARBA00008984"/>
    </source>
</evidence>
<dbReference type="CDD" id="cd00291">
    <property type="entry name" value="SirA_YedF_YeeD"/>
    <property type="match status" value="1"/>
</dbReference>
<dbReference type="InterPro" id="IPR036868">
    <property type="entry name" value="TusA-like_sf"/>
</dbReference>
<comment type="similarity">
    <text evidence="1">Belongs to the sulfur carrier protein TusA family.</text>
</comment>
<dbReference type="SUPFAM" id="SSF64307">
    <property type="entry name" value="SirA-like"/>
    <property type="match status" value="1"/>
</dbReference>
<evidence type="ECO:0000313" key="3">
    <source>
        <dbReference type="EMBL" id="AIE92011.1"/>
    </source>
</evidence>
<protein>
    <submittedName>
        <fullName evidence="3">Putative redox protein, regulator of disulfide bond formation</fullName>
    </submittedName>
</protein>
<reference evidence="3" key="1">
    <citation type="journal article" date="2014" name="Genome Biol. Evol.">
        <title>Pangenome evidence for extensive interdomain horizontal transfer affecting lineage core and shell genes in uncultured planktonic thaumarchaeota and euryarchaeota.</title>
        <authorList>
            <person name="Deschamps P."/>
            <person name="Zivanovic Y."/>
            <person name="Moreira D."/>
            <person name="Rodriguez-Valera F."/>
            <person name="Lopez-Garcia P."/>
        </authorList>
    </citation>
    <scope>NUCLEOTIDE SEQUENCE</scope>
</reference>
<sequence length="83" mass="9703">MTEDNSSIKPTKTIDMKGFLCPEPVFQTRQTVKEMNIDEILEVLADDPVAEEDIKSWVKKSENELIFFNKDDKLLKFLIRKVK</sequence>
<evidence type="ECO:0000259" key="2">
    <source>
        <dbReference type="Pfam" id="PF01206"/>
    </source>
</evidence>
<name>A0A075FRB9_9ARCH</name>
<proteinExistence type="inferred from homology"/>
<dbReference type="AlphaFoldDB" id="A0A075FRB9"/>
<dbReference type="Gene3D" id="3.30.110.40">
    <property type="entry name" value="TusA-like domain"/>
    <property type="match status" value="1"/>
</dbReference>
<feature type="domain" description="UPF0033" evidence="2">
    <location>
        <begin position="12"/>
        <end position="81"/>
    </location>
</feature>
<dbReference type="EMBL" id="KF900355">
    <property type="protein sequence ID" value="AIE92011.1"/>
    <property type="molecule type" value="Genomic_DNA"/>
</dbReference>
<dbReference type="PANTHER" id="PTHR33279">
    <property type="entry name" value="SULFUR CARRIER PROTEIN YEDF-RELATED"/>
    <property type="match status" value="1"/>
</dbReference>
<organism evidence="3">
    <name type="scientific">uncultured marine thaumarchaeote AD1000_19_G07</name>
    <dbReference type="NCBI Taxonomy" id="1455897"/>
    <lineage>
        <taxon>Archaea</taxon>
        <taxon>Nitrososphaerota</taxon>
        <taxon>environmental samples</taxon>
    </lineage>
</organism>
<dbReference type="PANTHER" id="PTHR33279:SF6">
    <property type="entry name" value="SULFUR CARRIER PROTEIN YEDF-RELATED"/>
    <property type="match status" value="1"/>
</dbReference>
<dbReference type="Pfam" id="PF01206">
    <property type="entry name" value="TusA"/>
    <property type="match status" value="1"/>
</dbReference>
<dbReference type="InterPro" id="IPR001455">
    <property type="entry name" value="TusA-like"/>
</dbReference>
<accession>A0A075FRB9</accession>